<evidence type="ECO:0000256" key="6">
    <source>
        <dbReference type="ARBA" id="ARBA00022741"/>
    </source>
</evidence>
<dbReference type="EMBL" id="VGIY01000364">
    <property type="protein sequence ID" value="MBM3318457.1"/>
    <property type="molecule type" value="Genomic_DNA"/>
</dbReference>
<keyword evidence="3" id="KW-0808">Transferase</keyword>
<keyword evidence="8" id="KW-0460">Magnesium</keyword>
<evidence type="ECO:0000256" key="2">
    <source>
        <dbReference type="ARBA" id="ARBA00022649"/>
    </source>
</evidence>
<dbReference type="GO" id="GO:0046872">
    <property type="term" value="F:metal ion binding"/>
    <property type="evidence" value="ECO:0007669"/>
    <property type="project" value="UniProtKB-KW"/>
</dbReference>
<evidence type="ECO:0000256" key="9">
    <source>
        <dbReference type="ARBA" id="ARBA00038276"/>
    </source>
</evidence>
<name>A0A937XCH4_UNCEI</name>
<dbReference type="GO" id="GO:0016779">
    <property type="term" value="F:nucleotidyltransferase activity"/>
    <property type="evidence" value="ECO:0007669"/>
    <property type="project" value="UniProtKB-KW"/>
</dbReference>
<organism evidence="11 12">
    <name type="scientific">Eiseniibacteriota bacterium</name>
    <dbReference type="NCBI Taxonomy" id="2212470"/>
    <lineage>
        <taxon>Bacteria</taxon>
        <taxon>Candidatus Eiseniibacteriota</taxon>
    </lineage>
</organism>
<feature type="domain" description="Polymerase nucleotidyl transferase" evidence="10">
    <location>
        <begin position="13"/>
        <end position="95"/>
    </location>
</feature>
<comment type="caution">
    <text evidence="11">The sequence shown here is derived from an EMBL/GenBank/DDBJ whole genome shotgun (WGS) entry which is preliminary data.</text>
</comment>
<comment type="cofactor">
    <cofactor evidence="1">
        <name>Mg(2+)</name>
        <dbReference type="ChEBI" id="CHEBI:18420"/>
    </cofactor>
</comment>
<reference evidence="11" key="1">
    <citation type="submission" date="2019-03" db="EMBL/GenBank/DDBJ databases">
        <title>Lake Tanganyika Metagenome-Assembled Genomes (MAGs).</title>
        <authorList>
            <person name="Tran P."/>
        </authorList>
    </citation>
    <scope>NUCLEOTIDE SEQUENCE</scope>
    <source>
        <strain evidence="11">M_DeepCast_400m_m2_100</strain>
    </source>
</reference>
<evidence type="ECO:0000256" key="4">
    <source>
        <dbReference type="ARBA" id="ARBA00022695"/>
    </source>
</evidence>
<dbReference type="CDD" id="cd05403">
    <property type="entry name" value="NT_KNTase_like"/>
    <property type="match status" value="1"/>
</dbReference>
<sequence>MEIEALVRSKRREILQIAARHGARRLRVFGSVARGDAAPDSDVDFLVDMEPGRSLFDLGAMLMDLQDLLNRRVDVVTEKGLRPRIRDRVLREAVLL</sequence>
<proteinExistence type="inferred from homology"/>
<comment type="similarity">
    <text evidence="9">Belongs to the MntA antitoxin family.</text>
</comment>
<evidence type="ECO:0000256" key="8">
    <source>
        <dbReference type="ARBA" id="ARBA00022842"/>
    </source>
</evidence>
<evidence type="ECO:0000256" key="3">
    <source>
        <dbReference type="ARBA" id="ARBA00022679"/>
    </source>
</evidence>
<protein>
    <submittedName>
        <fullName evidence="11">Nucleotidyltransferase family protein</fullName>
    </submittedName>
</protein>
<keyword evidence="7" id="KW-0067">ATP-binding</keyword>
<evidence type="ECO:0000313" key="12">
    <source>
        <dbReference type="Proteomes" id="UP000748308"/>
    </source>
</evidence>
<dbReference type="InterPro" id="IPR043519">
    <property type="entry name" value="NT_sf"/>
</dbReference>
<keyword evidence="6" id="KW-0547">Nucleotide-binding</keyword>
<dbReference type="PANTHER" id="PTHR33571:SF12">
    <property type="entry name" value="BSL3053 PROTEIN"/>
    <property type="match status" value="1"/>
</dbReference>
<dbReference type="InterPro" id="IPR002934">
    <property type="entry name" value="Polymerase_NTP_transf_dom"/>
</dbReference>
<evidence type="ECO:0000313" key="11">
    <source>
        <dbReference type="EMBL" id="MBM3318457.1"/>
    </source>
</evidence>
<evidence type="ECO:0000259" key="10">
    <source>
        <dbReference type="Pfam" id="PF01909"/>
    </source>
</evidence>
<dbReference type="GO" id="GO:0005524">
    <property type="term" value="F:ATP binding"/>
    <property type="evidence" value="ECO:0007669"/>
    <property type="project" value="UniProtKB-KW"/>
</dbReference>
<dbReference type="Gene3D" id="3.30.460.10">
    <property type="entry name" value="Beta Polymerase, domain 2"/>
    <property type="match status" value="1"/>
</dbReference>
<gene>
    <name evidence="11" type="ORF">FJY75_11455</name>
</gene>
<evidence type="ECO:0000256" key="7">
    <source>
        <dbReference type="ARBA" id="ARBA00022840"/>
    </source>
</evidence>
<accession>A0A937XCH4</accession>
<keyword evidence="2" id="KW-1277">Toxin-antitoxin system</keyword>
<keyword evidence="4" id="KW-0548">Nucleotidyltransferase</keyword>
<dbReference type="PANTHER" id="PTHR33571">
    <property type="entry name" value="SSL8005 PROTEIN"/>
    <property type="match status" value="1"/>
</dbReference>
<keyword evidence="5" id="KW-0479">Metal-binding</keyword>
<dbReference type="Pfam" id="PF01909">
    <property type="entry name" value="NTP_transf_2"/>
    <property type="match status" value="1"/>
</dbReference>
<dbReference type="AlphaFoldDB" id="A0A937XCH4"/>
<dbReference type="InterPro" id="IPR052038">
    <property type="entry name" value="Type-VII_TA_antitoxin"/>
</dbReference>
<dbReference type="Proteomes" id="UP000748308">
    <property type="component" value="Unassembled WGS sequence"/>
</dbReference>
<evidence type="ECO:0000256" key="5">
    <source>
        <dbReference type="ARBA" id="ARBA00022723"/>
    </source>
</evidence>
<dbReference type="SUPFAM" id="SSF81301">
    <property type="entry name" value="Nucleotidyltransferase"/>
    <property type="match status" value="1"/>
</dbReference>
<evidence type="ECO:0000256" key="1">
    <source>
        <dbReference type="ARBA" id="ARBA00001946"/>
    </source>
</evidence>